<comment type="similarity">
    <text evidence="2">Belongs to the CAF1 family.</text>
</comment>
<evidence type="ECO:0000256" key="2">
    <source>
        <dbReference type="ARBA" id="ARBA00008372"/>
    </source>
</evidence>
<proteinExistence type="inferred from homology"/>
<dbReference type="InterPro" id="IPR012337">
    <property type="entry name" value="RNaseH-like_sf"/>
</dbReference>
<dbReference type="SUPFAM" id="SSF53067">
    <property type="entry name" value="Actin-like ATPase domain"/>
    <property type="match status" value="2"/>
</dbReference>
<evidence type="ECO:0000313" key="5">
    <source>
        <dbReference type="EMBL" id="KAA8550474.1"/>
    </source>
</evidence>
<comment type="similarity">
    <text evidence="3">Belongs to the actin family.</text>
</comment>
<organism evidence="5 6">
    <name type="scientific">Nyssa sinensis</name>
    <dbReference type="NCBI Taxonomy" id="561372"/>
    <lineage>
        <taxon>Eukaryota</taxon>
        <taxon>Viridiplantae</taxon>
        <taxon>Streptophyta</taxon>
        <taxon>Embryophyta</taxon>
        <taxon>Tracheophyta</taxon>
        <taxon>Spermatophyta</taxon>
        <taxon>Magnoliopsida</taxon>
        <taxon>eudicotyledons</taxon>
        <taxon>Gunneridae</taxon>
        <taxon>Pentapetalae</taxon>
        <taxon>asterids</taxon>
        <taxon>Cornales</taxon>
        <taxon>Nyssaceae</taxon>
        <taxon>Nyssa</taxon>
    </lineage>
</organism>
<dbReference type="SMART" id="SM00268">
    <property type="entry name" value="ACTIN"/>
    <property type="match status" value="1"/>
</dbReference>
<reference evidence="5 6" key="1">
    <citation type="submission" date="2019-09" db="EMBL/GenBank/DDBJ databases">
        <title>A chromosome-level genome assembly of the Chinese tupelo Nyssa sinensis.</title>
        <authorList>
            <person name="Yang X."/>
            <person name="Kang M."/>
            <person name="Yang Y."/>
            <person name="Xiong H."/>
            <person name="Wang M."/>
            <person name="Zhang Z."/>
            <person name="Wang Z."/>
            <person name="Wu H."/>
            <person name="Ma T."/>
            <person name="Liu J."/>
            <person name="Xi Z."/>
        </authorList>
    </citation>
    <scope>NUCLEOTIDE SEQUENCE [LARGE SCALE GENOMIC DNA]</scope>
    <source>
        <strain evidence="5">J267</strain>
        <tissue evidence="5">Leaf</tissue>
    </source>
</reference>
<dbReference type="InterPro" id="IPR036397">
    <property type="entry name" value="RNaseH_sf"/>
</dbReference>
<feature type="region of interest" description="Disordered" evidence="4">
    <location>
        <begin position="42"/>
        <end position="65"/>
    </location>
</feature>
<dbReference type="Pfam" id="PF04857">
    <property type="entry name" value="CAF1"/>
    <property type="match status" value="1"/>
</dbReference>
<dbReference type="InterPro" id="IPR006941">
    <property type="entry name" value="RNase_CAF1"/>
</dbReference>
<dbReference type="Gene3D" id="3.90.640.10">
    <property type="entry name" value="Actin, Chain A, domain 4"/>
    <property type="match status" value="1"/>
</dbReference>
<protein>
    <submittedName>
        <fullName evidence="5">Uncharacterized protein</fullName>
    </submittedName>
</protein>
<sequence>MMEHTFNKLHIGSNHDPNQSSEATSAVSLSCASDHRIVSGQNYGMPPANPLTTSPSMDTAPSKGATNPVTSAMIWQDYYSPEEEYQSSLSLLDLTKLYLIHHTTVTGHHTFYSKLLIALEEHHVLLTEAPLNLKANREKMTQIMFKTFNVLAMDVAIQAVLSLYSSGRTTGIMLDFGDGVSHTIPIYEGCALPHANLCLDFAGRDLINALMKILTKRGYMFTTIIGREITLLMLPLITSKSCESLGPLPSTAEEYVSSVHKYFPYIIDTKIVLNASNTLQLMMRRSSTSLSKAFALLCPQIASGAKNSGLAFKPYIKVEVQVDDMRSSNRNSRVKHEAGYDASMIGCTFAQACSHLAGSTHWLVQS</sequence>
<dbReference type="EMBL" id="CM018031">
    <property type="protein sequence ID" value="KAA8550474.1"/>
    <property type="molecule type" value="Genomic_DNA"/>
</dbReference>
<dbReference type="FunFam" id="3.30.420.40:FF:000050">
    <property type="entry name" value="Actin, alpha skeletal muscle"/>
    <property type="match status" value="1"/>
</dbReference>
<dbReference type="GO" id="GO:0003676">
    <property type="term" value="F:nucleic acid binding"/>
    <property type="evidence" value="ECO:0007669"/>
    <property type="project" value="InterPro"/>
</dbReference>
<dbReference type="OrthoDB" id="1432093at2759"/>
<keyword evidence="6" id="KW-1185">Reference proteome</keyword>
<name>A0A5J5C6L6_9ASTE</name>
<feature type="region of interest" description="Disordered" evidence="4">
    <location>
        <begin position="1"/>
        <end position="26"/>
    </location>
</feature>
<dbReference type="SUPFAM" id="SSF53098">
    <property type="entry name" value="Ribonuclease H-like"/>
    <property type="match status" value="1"/>
</dbReference>
<evidence type="ECO:0000256" key="3">
    <source>
        <dbReference type="RuleBase" id="RU000487"/>
    </source>
</evidence>
<feature type="compositionally biased region" description="Polar residues" evidence="4">
    <location>
        <begin position="50"/>
        <end position="65"/>
    </location>
</feature>
<dbReference type="Pfam" id="PF00022">
    <property type="entry name" value="Actin"/>
    <property type="match status" value="1"/>
</dbReference>
<dbReference type="InterPro" id="IPR043129">
    <property type="entry name" value="ATPase_NBD"/>
</dbReference>
<evidence type="ECO:0000313" key="6">
    <source>
        <dbReference type="Proteomes" id="UP000325577"/>
    </source>
</evidence>
<comment type="cofactor">
    <cofactor evidence="1">
        <name>a divalent metal cation</name>
        <dbReference type="ChEBI" id="CHEBI:60240"/>
    </cofactor>
</comment>
<dbReference type="InterPro" id="IPR004000">
    <property type="entry name" value="Actin"/>
</dbReference>
<gene>
    <name evidence="5" type="ORF">F0562_002158</name>
</gene>
<dbReference type="Gene3D" id="3.30.420.10">
    <property type="entry name" value="Ribonuclease H-like superfamily/Ribonuclease H"/>
    <property type="match status" value="1"/>
</dbReference>
<accession>A0A5J5C6L6</accession>
<evidence type="ECO:0000256" key="1">
    <source>
        <dbReference type="ARBA" id="ARBA00001968"/>
    </source>
</evidence>
<dbReference type="PRINTS" id="PR00190">
    <property type="entry name" value="ACTIN"/>
</dbReference>
<dbReference type="Proteomes" id="UP000325577">
    <property type="component" value="Linkage Group LG0"/>
</dbReference>
<dbReference type="AlphaFoldDB" id="A0A5J5C6L6"/>
<dbReference type="PANTHER" id="PTHR11937">
    <property type="entry name" value="ACTIN"/>
    <property type="match status" value="1"/>
</dbReference>
<feature type="compositionally biased region" description="Polar residues" evidence="4">
    <location>
        <begin position="15"/>
        <end position="26"/>
    </location>
</feature>
<dbReference type="Gene3D" id="3.30.420.40">
    <property type="match status" value="2"/>
</dbReference>
<evidence type="ECO:0000256" key="4">
    <source>
        <dbReference type="SAM" id="MobiDB-lite"/>
    </source>
</evidence>